<dbReference type="NCBIfam" id="TIGR00109">
    <property type="entry name" value="hemH"/>
    <property type="match status" value="1"/>
</dbReference>
<comment type="catalytic activity">
    <reaction evidence="7">
        <text>heme b + 2 H(+) = protoporphyrin IX + Fe(2+)</text>
        <dbReference type="Rhea" id="RHEA:22584"/>
        <dbReference type="ChEBI" id="CHEBI:15378"/>
        <dbReference type="ChEBI" id="CHEBI:29033"/>
        <dbReference type="ChEBI" id="CHEBI:57306"/>
        <dbReference type="ChEBI" id="CHEBI:60344"/>
        <dbReference type="EC" id="4.98.1.1"/>
    </reaction>
</comment>
<dbReference type="InterPro" id="IPR033644">
    <property type="entry name" value="Ferrochelatase_C"/>
</dbReference>
<dbReference type="EC" id="4.98.1.1" evidence="7"/>
<keyword evidence="10" id="KW-1185">Reference proteome</keyword>
<dbReference type="CDD" id="cd00419">
    <property type="entry name" value="Ferrochelatase_C"/>
    <property type="match status" value="1"/>
</dbReference>
<comment type="function">
    <text evidence="7">Catalyzes the ferrous insertion into protoporphyrin IX.</text>
</comment>
<evidence type="ECO:0000256" key="5">
    <source>
        <dbReference type="ARBA" id="ARBA00023244"/>
    </source>
</evidence>
<dbReference type="SUPFAM" id="SSF53800">
    <property type="entry name" value="Chelatase"/>
    <property type="match status" value="1"/>
</dbReference>
<dbReference type="EMBL" id="JARXIC010000016">
    <property type="protein sequence ID" value="MDQ8194987.1"/>
    <property type="molecule type" value="Genomic_DNA"/>
</dbReference>
<keyword evidence="7" id="KW-0963">Cytoplasm</keyword>
<evidence type="ECO:0000256" key="4">
    <source>
        <dbReference type="ARBA" id="ARBA00023239"/>
    </source>
</evidence>
<keyword evidence="7" id="KW-0479">Metal-binding</keyword>
<dbReference type="PANTHER" id="PTHR11108">
    <property type="entry name" value="FERROCHELATASE"/>
    <property type="match status" value="1"/>
</dbReference>
<dbReference type="RefSeq" id="WP_308985447.1">
    <property type="nucleotide sequence ID" value="NZ_JARXIC010000016.1"/>
</dbReference>
<evidence type="ECO:0000256" key="6">
    <source>
        <dbReference type="ARBA" id="ARBA00024536"/>
    </source>
</evidence>
<organism evidence="9 10">
    <name type="scientific">Thalassobacterium sedimentorum</name>
    <dbReference type="NCBI Taxonomy" id="3041258"/>
    <lineage>
        <taxon>Bacteria</taxon>
        <taxon>Pseudomonadati</taxon>
        <taxon>Verrucomicrobiota</taxon>
        <taxon>Opitutia</taxon>
        <taxon>Puniceicoccales</taxon>
        <taxon>Coraliomargaritaceae</taxon>
        <taxon>Thalassobacterium</taxon>
    </lineage>
</organism>
<evidence type="ECO:0000256" key="8">
    <source>
        <dbReference type="RuleBase" id="RU004185"/>
    </source>
</evidence>
<dbReference type="InterPro" id="IPR033659">
    <property type="entry name" value="Ferrochelatase_N"/>
</dbReference>
<evidence type="ECO:0000256" key="7">
    <source>
        <dbReference type="HAMAP-Rule" id="MF_00323"/>
    </source>
</evidence>
<protein>
    <recommendedName>
        <fullName evidence="7">Ferrochelatase</fullName>
        <ecNumber evidence="7">4.98.1.1</ecNumber>
    </recommendedName>
    <alternativeName>
        <fullName evidence="7">Heme synthase</fullName>
    </alternativeName>
    <alternativeName>
        <fullName evidence="7">Protoheme ferro-lyase</fullName>
    </alternativeName>
</protein>
<keyword evidence="3 7" id="KW-0350">Heme biosynthesis</keyword>
<dbReference type="PANTHER" id="PTHR11108:SF1">
    <property type="entry name" value="FERROCHELATASE, MITOCHONDRIAL"/>
    <property type="match status" value="1"/>
</dbReference>
<feature type="binding site" evidence="7">
    <location>
        <position position="190"/>
    </location>
    <ligand>
        <name>Fe(2+)</name>
        <dbReference type="ChEBI" id="CHEBI:29033"/>
    </ligand>
</feature>
<comment type="caution">
    <text evidence="9">The sequence shown here is derived from an EMBL/GenBank/DDBJ whole genome shotgun (WGS) entry which is preliminary data.</text>
</comment>
<name>A0ABU1AJJ7_9BACT</name>
<accession>A0ABU1AJJ7</accession>
<keyword evidence="5 7" id="KW-0627">Porphyrin biosynthesis</keyword>
<reference evidence="9 10" key="1">
    <citation type="submission" date="2023-04" db="EMBL/GenBank/DDBJ databases">
        <title>A novel bacteria isolated from coastal sediment.</title>
        <authorList>
            <person name="Liu X.-J."/>
            <person name="Du Z.-J."/>
        </authorList>
    </citation>
    <scope>NUCLEOTIDE SEQUENCE [LARGE SCALE GENOMIC DNA]</scope>
    <source>
        <strain evidence="9 10">SDUM461004</strain>
    </source>
</reference>
<comment type="subcellular location">
    <subcellularLocation>
        <location evidence="7">Cytoplasm</location>
    </subcellularLocation>
</comment>
<evidence type="ECO:0000256" key="2">
    <source>
        <dbReference type="ARBA" id="ARBA00023004"/>
    </source>
</evidence>
<keyword evidence="2 7" id="KW-0408">Iron</keyword>
<dbReference type="InterPro" id="IPR001015">
    <property type="entry name" value="Ferrochelatase"/>
</dbReference>
<dbReference type="Pfam" id="PF00762">
    <property type="entry name" value="Ferrochelatase"/>
    <property type="match status" value="1"/>
</dbReference>
<keyword evidence="4 7" id="KW-0456">Lyase</keyword>
<evidence type="ECO:0000256" key="3">
    <source>
        <dbReference type="ARBA" id="ARBA00023133"/>
    </source>
</evidence>
<comment type="similarity">
    <text evidence="1 7 8">Belongs to the ferrochelatase family.</text>
</comment>
<dbReference type="CDD" id="cd03411">
    <property type="entry name" value="Ferrochelatase_N"/>
    <property type="match status" value="1"/>
</dbReference>
<evidence type="ECO:0000256" key="1">
    <source>
        <dbReference type="ARBA" id="ARBA00007718"/>
    </source>
</evidence>
<dbReference type="Proteomes" id="UP001243717">
    <property type="component" value="Unassembled WGS sequence"/>
</dbReference>
<dbReference type="HAMAP" id="MF_00323">
    <property type="entry name" value="Ferrochelatase"/>
    <property type="match status" value="1"/>
</dbReference>
<sequence>MSKQGVILLNLGSPDSTEVSDVRKYLREFLMDGRVLDAPYAIRWFLVNCLILPTRPRESAEAYSEVWLDEGSPLIVTSRQQQAALAAQIDIPVGLGMRYGNPSTPDALKELLDQGVDDLFIIPMYPHYAMSSYETAVVALMDAAREMKPDLKTTLLPPFYQEPSYIDAMVQRALPSIEKGDFDKLVFSFHGIPQRHLVKGDPSHSHCMTTHDCCNTCHPAHATCYRHQCAMTVEKFVAAANLPKDKYMITFQSRLGREPWLQPYTDKVLEQLPQDGHKNVKVICPAFTADCLETLEEIAMRGRESFLESGGEAFEQIPCLNESPAFIDFLASKVRDWQNGAYETAHATPPAYVARK</sequence>
<proteinExistence type="inferred from homology"/>
<evidence type="ECO:0000313" key="9">
    <source>
        <dbReference type="EMBL" id="MDQ8194987.1"/>
    </source>
</evidence>
<comment type="pathway">
    <text evidence="7">Porphyrin-containing compound metabolism; protoheme biosynthesis; protoheme from protoporphyrin-IX: step 1/1.</text>
</comment>
<feature type="binding site" evidence="7">
    <location>
        <position position="293"/>
    </location>
    <ligand>
        <name>Fe(2+)</name>
        <dbReference type="ChEBI" id="CHEBI:29033"/>
    </ligand>
</feature>
<dbReference type="Gene3D" id="3.40.50.1400">
    <property type="match status" value="2"/>
</dbReference>
<evidence type="ECO:0000313" key="10">
    <source>
        <dbReference type="Proteomes" id="UP001243717"/>
    </source>
</evidence>
<gene>
    <name evidence="7 9" type="primary">hemH</name>
    <name evidence="9" type="ORF">QEH59_11160</name>
</gene>
<comment type="catalytic activity">
    <reaction evidence="6">
        <text>Fe-coproporphyrin III + 2 H(+) = coproporphyrin III + Fe(2+)</text>
        <dbReference type="Rhea" id="RHEA:49572"/>
        <dbReference type="ChEBI" id="CHEBI:15378"/>
        <dbReference type="ChEBI" id="CHEBI:29033"/>
        <dbReference type="ChEBI" id="CHEBI:68438"/>
        <dbReference type="ChEBI" id="CHEBI:131725"/>
        <dbReference type="EC" id="4.99.1.9"/>
    </reaction>
    <physiologicalReaction direction="right-to-left" evidence="6">
        <dbReference type="Rhea" id="RHEA:49574"/>
    </physiologicalReaction>
</comment>